<name>A0A316UXR9_9BASI</name>
<feature type="non-terminal residue" evidence="1">
    <location>
        <position position="103"/>
    </location>
</feature>
<sequence>MLPSPLSLAIDSTRLSDALVWRSRNDVRGQSPRRRSTAPPAAPRCFLSHVAPLPIILTLTLTLNTAMIDDRGSSSLRSIVAFHSHEKSLASFAEIIVIVFDHH</sequence>
<protein>
    <submittedName>
        <fullName evidence="1">Uncharacterized protein</fullName>
    </submittedName>
</protein>
<evidence type="ECO:0000313" key="2">
    <source>
        <dbReference type="Proteomes" id="UP000245884"/>
    </source>
</evidence>
<organism evidence="1 2">
    <name type="scientific">Jaminaea rosea</name>
    <dbReference type="NCBI Taxonomy" id="1569628"/>
    <lineage>
        <taxon>Eukaryota</taxon>
        <taxon>Fungi</taxon>
        <taxon>Dikarya</taxon>
        <taxon>Basidiomycota</taxon>
        <taxon>Ustilaginomycotina</taxon>
        <taxon>Exobasidiomycetes</taxon>
        <taxon>Microstromatales</taxon>
        <taxon>Microstromatales incertae sedis</taxon>
        <taxon>Jaminaea</taxon>
    </lineage>
</organism>
<gene>
    <name evidence="1" type="ORF">BDZ90DRAFT_229134</name>
</gene>
<proteinExistence type="predicted"/>
<keyword evidence="2" id="KW-1185">Reference proteome</keyword>
<dbReference type="EMBL" id="KZ819662">
    <property type="protein sequence ID" value="PWN30106.1"/>
    <property type="molecule type" value="Genomic_DNA"/>
</dbReference>
<dbReference type="AlphaFoldDB" id="A0A316UXR9"/>
<accession>A0A316UXR9</accession>
<dbReference type="RefSeq" id="XP_025364718.1">
    <property type="nucleotide sequence ID" value="XM_025504930.1"/>
</dbReference>
<dbReference type="GeneID" id="37026753"/>
<reference evidence="1 2" key="1">
    <citation type="journal article" date="2018" name="Mol. Biol. Evol.">
        <title>Broad Genomic Sampling Reveals a Smut Pathogenic Ancestry of the Fungal Clade Ustilaginomycotina.</title>
        <authorList>
            <person name="Kijpornyongpan T."/>
            <person name="Mondo S.J."/>
            <person name="Barry K."/>
            <person name="Sandor L."/>
            <person name="Lee J."/>
            <person name="Lipzen A."/>
            <person name="Pangilinan J."/>
            <person name="LaButti K."/>
            <person name="Hainaut M."/>
            <person name="Henrissat B."/>
            <person name="Grigoriev I.V."/>
            <person name="Spatafora J.W."/>
            <person name="Aime M.C."/>
        </authorList>
    </citation>
    <scope>NUCLEOTIDE SEQUENCE [LARGE SCALE GENOMIC DNA]</scope>
    <source>
        <strain evidence="1 2">MCA 5214</strain>
    </source>
</reference>
<dbReference type="Proteomes" id="UP000245884">
    <property type="component" value="Unassembled WGS sequence"/>
</dbReference>
<evidence type="ECO:0000313" key="1">
    <source>
        <dbReference type="EMBL" id="PWN30106.1"/>
    </source>
</evidence>